<keyword evidence="5 11" id="KW-0812">Transmembrane</keyword>
<dbReference type="EMBL" id="BDJK01000055">
    <property type="protein sequence ID" value="GAV23471.1"/>
    <property type="molecule type" value="Genomic_DNA"/>
</dbReference>
<evidence type="ECO:0000256" key="5">
    <source>
        <dbReference type="ARBA" id="ARBA00022692"/>
    </source>
</evidence>
<feature type="transmembrane region" description="Helical" evidence="11">
    <location>
        <begin position="94"/>
        <end position="119"/>
    </location>
</feature>
<evidence type="ECO:0000256" key="7">
    <source>
        <dbReference type="ARBA" id="ARBA00022833"/>
    </source>
</evidence>
<dbReference type="RefSeq" id="WP_075859886.1">
    <property type="nucleotide sequence ID" value="NZ_BDJK01000055.1"/>
</dbReference>
<dbReference type="Pfam" id="PF17820">
    <property type="entry name" value="PDZ_6"/>
    <property type="match status" value="1"/>
</dbReference>
<feature type="domain" description="PDZ" evidence="12">
    <location>
        <begin position="112"/>
        <end position="182"/>
    </location>
</feature>
<keyword evidence="8 11" id="KW-1133">Transmembrane helix</keyword>
<proteinExistence type="inferred from homology"/>
<dbReference type="InterPro" id="IPR004387">
    <property type="entry name" value="Pept_M50_Zn"/>
</dbReference>
<dbReference type="CDD" id="cd23081">
    <property type="entry name" value="cpPDZ_EcRseP-like"/>
    <property type="match status" value="1"/>
</dbReference>
<name>A0A1L8CX61_9THEO</name>
<evidence type="ECO:0000313" key="14">
    <source>
        <dbReference type="Proteomes" id="UP000187485"/>
    </source>
</evidence>
<comment type="cofactor">
    <cofactor evidence="1 11">
        <name>Zn(2+)</name>
        <dbReference type="ChEBI" id="CHEBI:29105"/>
    </cofactor>
</comment>
<evidence type="ECO:0000256" key="1">
    <source>
        <dbReference type="ARBA" id="ARBA00001947"/>
    </source>
</evidence>
<comment type="similarity">
    <text evidence="3 11">Belongs to the peptidase M50B family.</text>
</comment>
<protein>
    <recommendedName>
        <fullName evidence="11">Zinc metalloprotease</fullName>
        <ecNumber evidence="11">3.4.24.-</ecNumber>
    </recommendedName>
</protein>
<evidence type="ECO:0000256" key="6">
    <source>
        <dbReference type="ARBA" id="ARBA00022801"/>
    </source>
</evidence>
<accession>A0A1L8CX61</accession>
<dbReference type="SMART" id="SM00228">
    <property type="entry name" value="PDZ"/>
    <property type="match status" value="1"/>
</dbReference>
<feature type="transmembrane region" description="Helical" evidence="11">
    <location>
        <begin position="316"/>
        <end position="334"/>
    </location>
</feature>
<evidence type="ECO:0000256" key="8">
    <source>
        <dbReference type="ARBA" id="ARBA00022989"/>
    </source>
</evidence>
<evidence type="ECO:0000256" key="9">
    <source>
        <dbReference type="ARBA" id="ARBA00023049"/>
    </source>
</evidence>
<dbReference type="GO" id="GO:0006508">
    <property type="term" value="P:proteolysis"/>
    <property type="evidence" value="ECO:0007669"/>
    <property type="project" value="UniProtKB-KW"/>
</dbReference>
<organism evidence="13 14">
    <name type="scientific">Carboxydothermus pertinax</name>
    <dbReference type="NCBI Taxonomy" id="870242"/>
    <lineage>
        <taxon>Bacteria</taxon>
        <taxon>Bacillati</taxon>
        <taxon>Bacillota</taxon>
        <taxon>Clostridia</taxon>
        <taxon>Thermoanaerobacterales</taxon>
        <taxon>Thermoanaerobacteraceae</taxon>
        <taxon>Carboxydothermus</taxon>
    </lineage>
</organism>
<feature type="transmembrane region" description="Helical" evidence="11">
    <location>
        <begin position="262"/>
        <end position="286"/>
    </location>
</feature>
<dbReference type="OrthoDB" id="9782003at2"/>
<dbReference type="Gene3D" id="2.30.42.10">
    <property type="match status" value="1"/>
</dbReference>
<reference evidence="14" key="1">
    <citation type="submission" date="2016-12" db="EMBL/GenBank/DDBJ databases">
        <title>Draft Genome Sequences od Carboxydothermus pertinax and islandicus, Hydrogenogenic Carboxydotrophic Bacteria.</title>
        <authorList>
            <person name="Fukuyama Y."/>
            <person name="Ohmae K."/>
            <person name="Yoneda Y."/>
            <person name="Yoshida T."/>
            <person name="Sako Y."/>
        </authorList>
    </citation>
    <scope>NUCLEOTIDE SEQUENCE [LARGE SCALE GENOMIC DNA]</scope>
    <source>
        <strain evidence="14">Ug1</strain>
    </source>
</reference>
<gene>
    <name evidence="13" type="ORF">cpu_19810</name>
</gene>
<keyword evidence="7 11" id="KW-0862">Zinc</keyword>
<evidence type="ECO:0000256" key="2">
    <source>
        <dbReference type="ARBA" id="ARBA00004141"/>
    </source>
</evidence>
<feature type="transmembrane region" description="Helical" evidence="11">
    <location>
        <begin position="218"/>
        <end position="241"/>
    </location>
</feature>
<comment type="caution">
    <text evidence="13">The sequence shown here is derived from an EMBL/GenBank/DDBJ whole genome shotgun (WGS) entry which is preliminary data.</text>
</comment>
<dbReference type="InterPro" id="IPR001478">
    <property type="entry name" value="PDZ"/>
</dbReference>
<feature type="transmembrane region" description="Helical" evidence="11">
    <location>
        <begin position="6"/>
        <end position="25"/>
    </location>
</feature>
<keyword evidence="9 11" id="KW-0482">Metalloprotease</keyword>
<keyword evidence="6 11" id="KW-0378">Hydrolase</keyword>
<dbReference type="EC" id="3.4.24.-" evidence="11"/>
<keyword evidence="4" id="KW-0645">Protease</keyword>
<dbReference type="GO" id="GO:0016020">
    <property type="term" value="C:membrane"/>
    <property type="evidence" value="ECO:0007669"/>
    <property type="project" value="UniProtKB-SubCell"/>
</dbReference>
<evidence type="ECO:0000256" key="11">
    <source>
        <dbReference type="RuleBase" id="RU362031"/>
    </source>
</evidence>
<dbReference type="InterPro" id="IPR036034">
    <property type="entry name" value="PDZ_sf"/>
</dbReference>
<keyword evidence="11" id="KW-0479">Metal-binding</keyword>
<evidence type="ECO:0000256" key="3">
    <source>
        <dbReference type="ARBA" id="ARBA00007931"/>
    </source>
</evidence>
<dbReference type="PANTHER" id="PTHR42837">
    <property type="entry name" value="REGULATOR OF SIGMA-E PROTEASE RSEP"/>
    <property type="match status" value="1"/>
</dbReference>
<dbReference type="NCBIfam" id="TIGR00054">
    <property type="entry name" value="RIP metalloprotease RseP"/>
    <property type="match status" value="1"/>
</dbReference>
<sequence length="343" mass="37684">MVTALASIVIFFLLIWIHELGHFLAAKKVGIVVKEFSIGFGPLLAKTRKKETQYSLRLIPLGGFVKMKGMDLEEGEEEEDDRGSFTKASVWQRALVLFAGSGMNLLLAVVLLALVFSIFGTPKVIPVIEQVQPNMPAKAAGFQPGDRILAVEGTKITSWEQLSEKISKSPNKPLTIKVLRNNSEITLKVTPRPDEQGLGKIGIVPRQVTERKPLWEGLYLGFIYTWKIIVLIIVFLGKMIVHQAPMELGGPVRVVSEIGRAAKFGLGSLVQLAAFLSINLGIFNLLPIPALDGSRIMFVLAEGVRGKPVDPEKENFIHLIGFGLLLLLMLIVTYKDIIQLIGG</sequence>
<dbReference type="InterPro" id="IPR041489">
    <property type="entry name" value="PDZ_6"/>
</dbReference>
<evidence type="ECO:0000256" key="10">
    <source>
        <dbReference type="ARBA" id="ARBA00023136"/>
    </source>
</evidence>
<evidence type="ECO:0000259" key="12">
    <source>
        <dbReference type="SMART" id="SM00228"/>
    </source>
</evidence>
<dbReference type="SUPFAM" id="SSF50156">
    <property type="entry name" value="PDZ domain-like"/>
    <property type="match status" value="1"/>
</dbReference>
<evidence type="ECO:0000313" key="13">
    <source>
        <dbReference type="EMBL" id="GAV23471.1"/>
    </source>
</evidence>
<dbReference type="CDD" id="cd06163">
    <property type="entry name" value="S2P-M50_PDZ_RseP-like"/>
    <property type="match status" value="1"/>
</dbReference>
<dbReference type="Pfam" id="PF02163">
    <property type="entry name" value="Peptidase_M50"/>
    <property type="match status" value="1"/>
</dbReference>
<dbReference type="GO" id="GO:0004222">
    <property type="term" value="F:metalloendopeptidase activity"/>
    <property type="evidence" value="ECO:0007669"/>
    <property type="project" value="InterPro"/>
</dbReference>
<dbReference type="Proteomes" id="UP000187485">
    <property type="component" value="Unassembled WGS sequence"/>
</dbReference>
<comment type="subcellular location">
    <subcellularLocation>
        <location evidence="2">Membrane</location>
        <topology evidence="2">Multi-pass membrane protein</topology>
    </subcellularLocation>
</comment>
<dbReference type="InterPro" id="IPR008915">
    <property type="entry name" value="Peptidase_M50"/>
</dbReference>
<dbReference type="AlphaFoldDB" id="A0A1L8CX61"/>
<evidence type="ECO:0000256" key="4">
    <source>
        <dbReference type="ARBA" id="ARBA00022670"/>
    </source>
</evidence>
<dbReference type="PANTHER" id="PTHR42837:SF2">
    <property type="entry name" value="MEMBRANE METALLOPROTEASE ARASP2, CHLOROPLASTIC-RELATED"/>
    <property type="match status" value="1"/>
</dbReference>
<dbReference type="GO" id="GO:0046872">
    <property type="term" value="F:metal ion binding"/>
    <property type="evidence" value="ECO:0007669"/>
    <property type="project" value="UniProtKB-KW"/>
</dbReference>
<dbReference type="STRING" id="870242.cpu_19810"/>
<keyword evidence="10 11" id="KW-0472">Membrane</keyword>
<keyword evidence="14" id="KW-1185">Reference proteome</keyword>